<evidence type="ECO:0000259" key="6">
    <source>
        <dbReference type="PROSITE" id="PS50600"/>
    </source>
</evidence>
<dbReference type="Pfam" id="PF02902">
    <property type="entry name" value="Peptidase_C48"/>
    <property type="match status" value="1"/>
</dbReference>
<dbReference type="AlphaFoldDB" id="A0A9P0QS48"/>
<feature type="compositionally biased region" description="Polar residues" evidence="5">
    <location>
        <begin position="232"/>
        <end position="249"/>
    </location>
</feature>
<feature type="compositionally biased region" description="Basic and acidic residues" evidence="5">
    <location>
        <begin position="294"/>
        <end position="303"/>
    </location>
</feature>
<evidence type="ECO:0000313" key="7">
    <source>
        <dbReference type="EMBL" id="CAH2353388.1"/>
    </source>
</evidence>
<evidence type="ECO:0000256" key="1">
    <source>
        <dbReference type="ARBA" id="ARBA00005234"/>
    </source>
</evidence>
<dbReference type="GO" id="GO:0008234">
    <property type="term" value="F:cysteine-type peptidase activity"/>
    <property type="evidence" value="ECO:0007669"/>
    <property type="project" value="UniProtKB-KW"/>
</dbReference>
<dbReference type="InterPro" id="IPR003653">
    <property type="entry name" value="Peptidase_C48_C"/>
</dbReference>
<dbReference type="GO" id="GO:0019783">
    <property type="term" value="F:ubiquitin-like protein peptidase activity"/>
    <property type="evidence" value="ECO:0007669"/>
    <property type="project" value="UniProtKB-ARBA"/>
</dbReference>
<dbReference type="Gene3D" id="3.40.395.10">
    <property type="entry name" value="Adenoviral Proteinase, Chain A"/>
    <property type="match status" value="1"/>
</dbReference>
<dbReference type="SUPFAM" id="SSF54001">
    <property type="entry name" value="Cysteine proteinases"/>
    <property type="match status" value="1"/>
</dbReference>
<keyword evidence="3" id="KW-0378">Hydrolase</keyword>
<feature type="region of interest" description="Disordered" evidence="5">
    <location>
        <begin position="226"/>
        <end position="305"/>
    </location>
</feature>
<organism evidence="7 8">
    <name type="scientific">[Candida] railenensis</name>
    <dbReference type="NCBI Taxonomy" id="45579"/>
    <lineage>
        <taxon>Eukaryota</taxon>
        <taxon>Fungi</taxon>
        <taxon>Dikarya</taxon>
        <taxon>Ascomycota</taxon>
        <taxon>Saccharomycotina</taxon>
        <taxon>Pichiomycetes</taxon>
        <taxon>Debaryomycetaceae</taxon>
        <taxon>Kurtzmaniella</taxon>
    </lineage>
</organism>
<feature type="compositionally biased region" description="Basic and acidic residues" evidence="5">
    <location>
        <begin position="834"/>
        <end position="844"/>
    </location>
</feature>
<dbReference type="OrthoDB" id="442460at2759"/>
<dbReference type="Proteomes" id="UP000837801">
    <property type="component" value="Unassembled WGS sequence"/>
</dbReference>
<feature type="region of interest" description="Disordered" evidence="5">
    <location>
        <begin position="1"/>
        <end position="24"/>
    </location>
</feature>
<reference evidence="7" key="1">
    <citation type="submission" date="2022-03" db="EMBL/GenBank/DDBJ databases">
        <authorList>
            <person name="Legras J.-L."/>
            <person name="Devillers H."/>
            <person name="Grondin C."/>
        </authorList>
    </citation>
    <scope>NUCLEOTIDE SEQUENCE</scope>
    <source>
        <strain evidence="7">CLIB 1423</strain>
    </source>
</reference>
<feature type="region of interest" description="Disordered" evidence="5">
    <location>
        <begin position="744"/>
        <end position="783"/>
    </location>
</feature>
<feature type="domain" description="Ubiquitin-like protease family profile" evidence="6">
    <location>
        <begin position="321"/>
        <end position="541"/>
    </location>
</feature>
<proteinExistence type="inferred from homology"/>
<dbReference type="InterPro" id="IPR038765">
    <property type="entry name" value="Papain-like_cys_pep_sf"/>
</dbReference>
<name>A0A9P0QS48_9ASCO</name>
<keyword evidence="4" id="KW-0788">Thiol protease</keyword>
<feature type="compositionally biased region" description="Polar residues" evidence="5">
    <location>
        <begin position="277"/>
        <end position="287"/>
    </location>
</feature>
<evidence type="ECO:0000313" key="8">
    <source>
        <dbReference type="Proteomes" id="UP000837801"/>
    </source>
</evidence>
<gene>
    <name evidence="7" type="ORF">CLIB1423_10S03862</name>
</gene>
<feature type="compositionally biased region" description="Polar residues" evidence="5">
    <location>
        <begin position="817"/>
        <end position="833"/>
    </location>
</feature>
<feature type="region of interest" description="Disordered" evidence="5">
    <location>
        <begin position="809"/>
        <end position="855"/>
    </location>
</feature>
<comment type="caution">
    <text evidence="7">The sequence shown here is derived from an EMBL/GenBank/DDBJ whole genome shotgun (WGS) entry which is preliminary data.</text>
</comment>
<feature type="region of interest" description="Disordered" evidence="5">
    <location>
        <begin position="586"/>
        <end position="606"/>
    </location>
</feature>
<evidence type="ECO:0000256" key="5">
    <source>
        <dbReference type="SAM" id="MobiDB-lite"/>
    </source>
</evidence>
<keyword evidence="8" id="KW-1185">Reference proteome</keyword>
<comment type="similarity">
    <text evidence="1">Belongs to the peptidase C48 family.</text>
</comment>
<dbReference type="PANTHER" id="PTHR46915">
    <property type="entry name" value="UBIQUITIN-LIKE PROTEASE 4-RELATED"/>
    <property type="match status" value="1"/>
</dbReference>
<evidence type="ECO:0000256" key="3">
    <source>
        <dbReference type="ARBA" id="ARBA00022801"/>
    </source>
</evidence>
<dbReference type="EMBL" id="CAKXYY010000010">
    <property type="protein sequence ID" value="CAH2353388.1"/>
    <property type="molecule type" value="Genomic_DNA"/>
</dbReference>
<dbReference type="PROSITE" id="PS50600">
    <property type="entry name" value="ULP_PROTEASE"/>
    <property type="match status" value="1"/>
</dbReference>
<sequence length="855" mass="97629">MFKKDFSSLNRGRRRPTSNGFQTINNLEDNNLRLIQSSPISSPKNSVDIQLEKSKKIRQELDSLDKNGSNKDSKHIDSTHALMIKDIFHKRISIGLHKLDETPRCHLIIKSLDHNGKRIQKESSSNLMINISSNGQFIFFTLGPKFIKGLTIDLVKHVKSITFSMLNRSLLIELQEGSGYVYITYITSTWDFVDQLKSIYKKNGGVEHIGTNDELLKKMRLIDSERTPNGKADSSSAPSSTNVTPTRTITPIDPSKMYGSRTTRSVSRLTGGLDPHSSPSYKLNSSDSDSENVDTMKTKKEETPEPFTPSLSYKFLDSKKFTITNSDFKTLYNNDWINDSVIDFFIKYDIDQAVKNNSFKQDEIFAFNSFFFNKLMTKSKDTPSLKDGEEIVSSDKDTLPDYYGNIKRWLNKIDLMKYPYVIIPINENLHWYCCVVKGLPELLSRATKLKERMKEMDGFDFKSSEEVIKEVFRVEIFIFDSLSQKHSNIHYPLKKFIIDYCKDKYDLEVTKEQFRTINARVPKQNNFNDCGIHVIYNVRKLLSDAAQCERLWKSGNSLSRYQSKLFFKASERNGMRQTLRETLKRLQKEENSATESNGNDNADEEEDIEIIEMELPKLVNEPQKKSPKAMKTRPVDDTEVLEKVLEILGGISDKHTLDPKSTSFLQTIISNKFIRRDLSGKKLSKLGVEILNQIYPNDNEIDAEELNLVADFAIKISGFDILSERKKISDEFFTFLKEKLKISPEDSTSPASATATKVTPTRAKDETTGSDSSTISKGSRPKDETFVIQHYSDNEDLNQSVNELQISETGAERAKGLSSTPIKSPASIANSSPLEDKNNREHYKSFPNKRRKLID</sequence>
<evidence type="ECO:0000256" key="4">
    <source>
        <dbReference type="ARBA" id="ARBA00022807"/>
    </source>
</evidence>
<dbReference type="PANTHER" id="PTHR46915:SF2">
    <property type="entry name" value="UBIQUITIN-LIKE PROTEASE 4"/>
    <property type="match status" value="1"/>
</dbReference>
<keyword evidence="2" id="KW-0645">Protease</keyword>
<feature type="compositionally biased region" description="Polar residues" evidence="5">
    <location>
        <begin position="745"/>
        <end position="759"/>
    </location>
</feature>
<accession>A0A9P0QS48</accession>
<protein>
    <recommendedName>
        <fullName evidence="6">Ubiquitin-like protease family profile domain-containing protein</fullName>
    </recommendedName>
</protein>
<dbReference type="GO" id="GO:0006508">
    <property type="term" value="P:proteolysis"/>
    <property type="evidence" value="ECO:0007669"/>
    <property type="project" value="UniProtKB-KW"/>
</dbReference>
<evidence type="ECO:0000256" key="2">
    <source>
        <dbReference type="ARBA" id="ARBA00022670"/>
    </source>
</evidence>
<dbReference type="GO" id="GO:0016926">
    <property type="term" value="P:protein desumoylation"/>
    <property type="evidence" value="ECO:0007669"/>
    <property type="project" value="UniProtKB-ARBA"/>
</dbReference>